<gene>
    <name evidence="2" type="ORF">SXIM_45460</name>
</gene>
<evidence type="ECO:0000313" key="3">
    <source>
        <dbReference type="Proteomes" id="UP000034034"/>
    </source>
</evidence>
<dbReference type="HOGENOM" id="CLU_2810828_0_0_11"/>
<dbReference type="AlphaFoldDB" id="A0A0F7FYR1"/>
<dbReference type="STRING" id="408015.SXIM_45460"/>
<feature type="region of interest" description="Disordered" evidence="1">
    <location>
        <begin position="1"/>
        <end position="29"/>
    </location>
</feature>
<dbReference type="Proteomes" id="UP000034034">
    <property type="component" value="Chromosome"/>
</dbReference>
<dbReference type="KEGG" id="sxi:SXIM_45460"/>
<name>A0A0F7FYR1_9ACTN</name>
<keyword evidence="3" id="KW-1185">Reference proteome</keyword>
<evidence type="ECO:0000256" key="1">
    <source>
        <dbReference type="SAM" id="MobiDB-lite"/>
    </source>
</evidence>
<dbReference type="PATRIC" id="fig|408015.6.peg.4601"/>
<organism evidence="2 3">
    <name type="scientific">Streptomyces xiamenensis</name>
    <dbReference type="NCBI Taxonomy" id="408015"/>
    <lineage>
        <taxon>Bacteria</taxon>
        <taxon>Bacillati</taxon>
        <taxon>Actinomycetota</taxon>
        <taxon>Actinomycetes</taxon>
        <taxon>Kitasatosporales</taxon>
        <taxon>Streptomycetaceae</taxon>
        <taxon>Streptomyces</taxon>
    </lineage>
</organism>
<evidence type="ECO:0000313" key="2">
    <source>
        <dbReference type="EMBL" id="AKG45930.1"/>
    </source>
</evidence>
<dbReference type="EMBL" id="CP009922">
    <property type="protein sequence ID" value="AKG45930.1"/>
    <property type="molecule type" value="Genomic_DNA"/>
</dbReference>
<protein>
    <submittedName>
        <fullName evidence="2">Uncharacterized protein</fullName>
    </submittedName>
</protein>
<reference evidence="2" key="1">
    <citation type="submission" date="2019-08" db="EMBL/GenBank/DDBJ databases">
        <title>Complete genome sequence of a mangrove-derived Streptomyces xiamenensis.</title>
        <authorList>
            <person name="Xu J."/>
        </authorList>
    </citation>
    <scope>NUCLEOTIDE SEQUENCE</scope>
    <source>
        <strain evidence="2">318</strain>
    </source>
</reference>
<proteinExistence type="predicted"/>
<accession>A0A0F7FYR1</accession>
<sequence>MPCRARGFLDTGHERPDPRRRARSPFTKANSSMKFPVYVPVLQAVSGRDSRRGRGTPQVNVPAPPPV</sequence>
<feature type="region of interest" description="Disordered" evidence="1">
    <location>
        <begin position="46"/>
        <end position="67"/>
    </location>
</feature>